<comment type="caution">
    <text evidence="2">The sequence shown here is derived from an EMBL/GenBank/DDBJ whole genome shotgun (WGS) entry which is preliminary data.</text>
</comment>
<protein>
    <submittedName>
        <fullName evidence="2">Membrane protein YpdK</fullName>
    </submittedName>
</protein>
<evidence type="ECO:0000256" key="1">
    <source>
        <dbReference type="SAM" id="Phobius"/>
    </source>
</evidence>
<feature type="transmembrane region" description="Helical" evidence="1">
    <location>
        <begin position="6"/>
        <end position="23"/>
    </location>
</feature>
<accession>A0A2N5E225</accession>
<dbReference type="AlphaFoldDB" id="A0A2N5E225"/>
<gene>
    <name evidence="2" type="primary">ypdK</name>
    <name evidence="2" type="ORF">CYR32_12030</name>
</gene>
<reference evidence="2 3" key="1">
    <citation type="submission" date="2017-12" db="EMBL/GenBank/DDBJ databases">
        <title>Characterization of six clinical isolates of Enterochimera gen. nov., a novel genus of the Yersiniaciae family and the three species Enterochimera arupensis sp. nov., Enterochimera coloradensis sp. nov, and Enterochimera californica sp. nov.</title>
        <authorList>
            <person name="Rossi A."/>
            <person name="Fisher M."/>
        </authorList>
    </citation>
    <scope>NUCLEOTIDE SEQUENCE [LARGE SCALE GENOMIC DNA]</scope>
    <source>
        <strain evidence="3">2016-Iso4</strain>
    </source>
</reference>
<evidence type="ECO:0000313" key="2">
    <source>
        <dbReference type="EMBL" id="PLR34489.1"/>
    </source>
</evidence>
<dbReference type="GO" id="GO:0016020">
    <property type="term" value="C:membrane"/>
    <property type="evidence" value="ECO:0007669"/>
    <property type="project" value="InterPro"/>
</dbReference>
<name>A0A2N5E225_9GAMM</name>
<keyword evidence="1" id="KW-1133">Transmembrane helix</keyword>
<evidence type="ECO:0000313" key="3">
    <source>
        <dbReference type="Proteomes" id="UP000234503"/>
    </source>
</evidence>
<dbReference type="EMBL" id="PJZH01000011">
    <property type="protein sequence ID" value="PLR34489.1"/>
    <property type="molecule type" value="Genomic_DNA"/>
</dbReference>
<dbReference type="InterPro" id="IPR047846">
    <property type="entry name" value="YpdK"/>
</dbReference>
<keyword evidence="3" id="KW-1185">Reference proteome</keyword>
<sequence length="24" mass="2615">MKYGMMGVSLMVVVWLGVFALLVA</sequence>
<proteinExistence type="predicted"/>
<organism evidence="2 3">
    <name type="scientific">Chimaeribacter coloradensis</name>
    <dbReference type="NCBI Taxonomy" id="2060068"/>
    <lineage>
        <taxon>Bacteria</taxon>
        <taxon>Pseudomonadati</taxon>
        <taxon>Pseudomonadota</taxon>
        <taxon>Gammaproteobacteria</taxon>
        <taxon>Enterobacterales</taxon>
        <taxon>Yersiniaceae</taxon>
        <taxon>Chimaeribacter</taxon>
    </lineage>
</organism>
<keyword evidence="1" id="KW-0812">Transmembrane</keyword>
<dbReference type="Proteomes" id="UP000234503">
    <property type="component" value="Unassembled WGS sequence"/>
</dbReference>
<keyword evidence="1" id="KW-0472">Membrane</keyword>
<dbReference type="NCBIfam" id="NF033437">
    <property type="entry name" value="YpdK"/>
    <property type="match status" value="1"/>
</dbReference>